<keyword evidence="2" id="KW-1185">Reference proteome</keyword>
<organism evidence="1 2">
    <name type="scientific">Smallanthus sonchifolius</name>
    <dbReference type="NCBI Taxonomy" id="185202"/>
    <lineage>
        <taxon>Eukaryota</taxon>
        <taxon>Viridiplantae</taxon>
        <taxon>Streptophyta</taxon>
        <taxon>Embryophyta</taxon>
        <taxon>Tracheophyta</taxon>
        <taxon>Spermatophyta</taxon>
        <taxon>Magnoliopsida</taxon>
        <taxon>eudicotyledons</taxon>
        <taxon>Gunneridae</taxon>
        <taxon>Pentapetalae</taxon>
        <taxon>asterids</taxon>
        <taxon>campanulids</taxon>
        <taxon>Asterales</taxon>
        <taxon>Asteraceae</taxon>
        <taxon>Asteroideae</taxon>
        <taxon>Heliantheae alliance</taxon>
        <taxon>Millerieae</taxon>
        <taxon>Smallanthus</taxon>
    </lineage>
</organism>
<evidence type="ECO:0000313" key="1">
    <source>
        <dbReference type="EMBL" id="KAI3742651.1"/>
    </source>
</evidence>
<dbReference type="Proteomes" id="UP001056120">
    <property type="component" value="Linkage Group LG20"/>
</dbReference>
<dbReference type="EMBL" id="CM042037">
    <property type="protein sequence ID" value="KAI3742651.1"/>
    <property type="molecule type" value="Genomic_DNA"/>
</dbReference>
<protein>
    <submittedName>
        <fullName evidence="1">Uncharacterized protein</fullName>
    </submittedName>
</protein>
<gene>
    <name evidence="1" type="ORF">L1987_60343</name>
</gene>
<proteinExistence type="predicted"/>
<evidence type="ECO:0000313" key="2">
    <source>
        <dbReference type="Proteomes" id="UP001056120"/>
    </source>
</evidence>
<reference evidence="1 2" key="2">
    <citation type="journal article" date="2022" name="Mol. Ecol. Resour.">
        <title>The genomes of chicory, endive, great burdock and yacon provide insights into Asteraceae paleo-polyploidization history and plant inulin production.</title>
        <authorList>
            <person name="Fan W."/>
            <person name="Wang S."/>
            <person name="Wang H."/>
            <person name="Wang A."/>
            <person name="Jiang F."/>
            <person name="Liu H."/>
            <person name="Zhao H."/>
            <person name="Xu D."/>
            <person name="Zhang Y."/>
        </authorList>
    </citation>
    <scope>NUCLEOTIDE SEQUENCE [LARGE SCALE GENOMIC DNA]</scope>
    <source>
        <strain evidence="2">cv. Yunnan</strain>
        <tissue evidence="1">Leaves</tissue>
    </source>
</reference>
<reference evidence="2" key="1">
    <citation type="journal article" date="2022" name="Mol. Ecol. Resour.">
        <title>The genomes of chicory, endive, great burdock and yacon provide insights into Asteraceae palaeo-polyploidization history and plant inulin production.</title>
        <authorList>
            <person name="Fan W."/>
            <person name="Wang S."/>
            <person name="Wang H."/>
            <person name="Wang A."/>
            <person name="Jiang F."/>
            <person name="Liu H."/>
            <person name="Zhao H."/>
            <person name="Xu D."/>
            <person name="Zhang Y."/>
        </authorList>
    </citation>
    <scope>NUCLEOTIDE SEQUENCE [LARGE SCALE GENOMIC DNA]</scope>
    <source>
        <strain evidence="2">cv. Yunnan</strain>
    </source>
</reference>
<accession>A0ACB9D809</accession>
<comment type="caution">
    <text evidence="1">The sequence shown here is derived from an EMBL/GenBank/DDBJ whole genome shotgun (WGS) entry which is preliminary data.</text>
</comment>
<name>A0ACB9D809_9ASTR</name>
<sequence length="310" mass="35386">MTGSGSPCGACKFLRRKCMKGCVFAPYFCHEQGATHFAAIHRVFGASNVSKLLAHLPVCDRSEAAVTIAYEALARVQDPIYGCVSHIFALQQQVISLQSQLASLKEQAAQRQLNVPLCSDDINPTNVRHPSYQQTQDIKNRFQVSENSNSMNEFINFKCMAENYHNPLLKEDGSFSSFEEGSSYSIDSWDKQISSNQQEWGFRDHCEDLQSLVDEDEHDLLEVENQKLLRKLKFNEHTLDIAELEIKELKDKLVNAWRYVTWEQASKDNMEGDLARAKLYLKNAGDSRVDANDTWARLFIELRNVRAQVR</sequence>